<accession>X1FXQ4</accession>
<reference evidence="1" key="1">
    <citation type="journal article" date="2014" name="Front. Microbiol.">
        <title>High frequency of phylogenetically diverse reductive dehalogenase-homologous genes in deep subseafloor sedimentary metagenomes.</title>
        <authorList>
            <person name="Kawai M."/>
            <person name="Futagami T."/>
            <person name="Toyoda A."/>
            <person name="Takaki Y."/>
            <person name="Nishi S."/>
            <person name="Hori S."/>
            <person name="Arai W."/>
            <person name="Tsubouchi T."/>
            <person name="Morono Y."/>
            <person name="Uchiyama I."/>
            <person name="Ito T."/>
            <person name="Fujiyama A."/>
            <person name="Inagaki F."/>
            <person name="Takami H."/>
        </authorList>
    </citation>
    <scope>NUCLEOTIDE SEQUENCE</scope>
    <source>
        <strain evidence="1">Expedition CK06-06</strain>
    </source>
</reference>
<gene>
    <name evidence="1" type="ORF">S03H2_10251</name>
</gene>
<name>X1FXQ4_9ZZZZ</name>
<protein>
    <recommendedName>
        <fullName evidence="2">Restriction endonuclease</fullName>
    </recommendedName>
</protein>
<proteinExistence type="predicted"/>
<evidence type="ECO:0000313" key="1">
    <source>
        <dbReference type="EMBL" id="GAH34104.1"/>
    </source>
</evidence>
<sequence length="238" mass="27732">MERIPKINEAFELFESVINDAIDSSTPDDILIRSYFSIVEILIKSTCTGKYATKFSEFFYVRYVKKYLETHLEKFDFTEEAIKGRSSPRFAALYKGKKVILSSDIPIQSAGISESPDIFVGIEKENGIIHPIAIFEIKLHQDKSQLATLIKRFLKMRDDFANKFSGDELPYFVWLYLRYEKYLKQDYEEEIAQFKSLSKNNLIVVNEITEWTINSYKSNIKGGINSILKKIVRKIEIF</sequence>
<comment type="caution">
    <text evidence="1">The sequence shown here is derived from an EMBL/GenBank/DDBJ whole genome shotgun (WGS) entry which is preliminary data.</text>
</comment>
<evidence type="ECO:0008006" key="2">
    <source>
        <dbReference type="Google" id="ProtNLM"/>
    </source>
</evidence>
<dbReference type="EMBL" id="BARU01005287">
    <property type="protein sequence ID" value="GAH34104.1"/>
    <property type="molecule type" value="Genomic_DNA"/>
</dbReference>
<organism evidence="1">
    <name type="scientific">marine sediment metagenome</name>
    <dbReference type="NCBI Taxonomy" id="412755"/>
    <lineage>
        <taxon>unclassified sequences</taxon>
        <taxon>metagenomes</taxon>
        <taxon>ecological metagenomes</taxon>
    </lineage>
</organism>
<dbReference type="AlphaFoldDB" id="X1FXQ4"/>